<dbReference type="InterPro" id="IPR027005">
    <property type="entry name" value="PMT-like"/>
</dbReference>
<keyword evidence="4 10" id="KW-0328">Glycosyltransferase</keyword>
<keyword evidence="8 10" id="KW-0472">Membrane</keyword>
<dbReference type="STRING" id="1797768.A3C59_03950"/>
<evidence type="ECO:0000259" key="12">
    <source>
        <dbReference type="Pfam" id="PF16192"/>
    </source>
</evidence>
<comment type="pathway">
    <text evidence="2 10">Protein modification; protein glycosylation.</text>
</comment>
<evidence type="ECO:0000256" key="1">
    <source>
        <dbReference type="ARBA" id="ARBA00004127"/>
    </source>
</evidence>
<keyword evidence="5 10" id="KW-0808">Transferase</keyword>
<comment type="similarity">
    <text evidence="3 10">Belongs to the glycosyltransferase 39 family.</text>
</comment>
<keyword evidence="6 10" id="KW-0812">Transmembrane</keyword>
<dbReference type="Proteomes" id="UP000176902">
    <property type="component" value="Unassembled WGS sequence"/>
</dbReference>
<organism evidence="13 14">
    <name type="scientific">Candidatus Daviesbacteria bacterium RIFCSPHIGHO2_02_FULL_36_13</name>
    <dbReference type="NCBI Taxonomy" id="1797768"/>
    <lineage>
        <taxon>Bacteria</taxon>
        <taxon>Candidatus Daviesiibacteriota</taxon>
    </lineage>
</organism>
<dbReference type="PANTHER" id="PTHR10050:SF53">
    <property type="entry name" value="CHROMOSOME UNDETERMINED SCAFFOLD_67, WHOLE GENOME SHOTGUN SEQUENCE"/>
    <property type="match status" value="1"/>
</dbReference>
<dbReference type="GO" id="GO:0004169">
    <property type="term" value="F:dolichyl-phosphate-mannose-protein mannosyltransferase activity"/>
    <property type="evidence" value="ECO:0007669"/>
    <property type="project" value="UniProtKB-UniRule"/>
</dbReference>
<reference evidence="13 14" key="1">
    <citation type="journal article" date="2016" name="Nat. Commun.">
        <title>Thousands of microbial genomes shed light on interconnected biogeochemical processes in an aquifer system.</title>
        <authorList>
            <person name="Anantharaman K."/>
            <person name="Brown C.T."/>
            <person name="Hug L.A."/>
            <person name="Sharon I."/>
            <person name="Castelle C.J."/>
            <person name="Probst A.J."/>
            <person name="Thomas B.C."/>
            <person name="Singh A."/>
            <person name="Wilkins M.J."/>
            <person name="Karaoz U."/>
            <person name="Brodie E.L."/>
            <person name="Williams K.H."/>
            <person name="Hubbard S.S."/>
            <person name="Banfield J.F."/>
        </authorList>
    </citation>
    <scope>NUCLEOTIDE SEQUENCE [LARGE SCALE GENOMIC DNA]</scope>
</reference>
<dbReference type="Pfam" id="PF02366">
    <property type="entry name" value="PMT"/>
    <property type="match status" value="1"/>
</dbReference>
<dbReference type="GO" id="GO:0012505">
    <property type="term" value="C:endomembrane system"/>
    <property type="evidence" value="ECO:0007669"/>
    <property type="project" value="UniProtKB-SubCell"/>
</dbReference>
<evidence type="ECO:0000256" key="8">
    <source>
        <dbReference type="ARBA" id="ARBA00023136"/>
    </source>
</evidence>
<feature type="transmembrane region" description="Helical" evidence="10">
    <location>
        <begin position="362"/>
        <end position="381"/>
    </location>
</feature>
<dbReference type="InterPro" id="IPR032421">
    <property type="entry name" value="PMT_4TMC"/>
</dbReference>
<comment type="function">
    <text evidence="10">Protein O-mannosyltransferase that catalyzes the transfer of a single mannose residue from a polyprenol phospho-mannosyl lipidic donor to the hydroxyl group of selected serine and threonine residues in acceptor proteins.</text>
</comment>
<feature type="transmembrane region" description="Helical" evidence="10">
    <location>
        <begin position="331"/>
        <end position="350"/>
    </location>
</feature>
<dbReference type="Pfam" id="PF16192">
    <property type="entry name" value="PMT_4TMC"/>
    <property type="match status" value="1"/>
</dbReference>
<proteinExistence type="inferred from homology"/>
<accession>A0A1F5JX27</accession>
<dbReference type="UniPathway" id="UPA00378"/>
<evidence type="ECO:0000256" key="9">
    <source>
        <dbReference type="ARBA" id="ARBA00093617"/>
    </source>
</evidence>
<comment type="subcellular location">
    <subcellularLocation>
        <location evidence="10">Cell membrane</location>
    </subcellularLocation>
    <subcellularLocation>
        <location evidence="1">Endomembrane system</location>
        <topology evidence="1">Multi-pass membrane protein</topology>
    </subcellularLocation>
</comment>
<dbReference type="GO" id="GO:0005886">
    <property type="term" value="C:plasma membrane"/>
    <property type="evidence" value="ECO:0007669"/>
    <property type="project" value="UniProtKB-SubCell"/>
</dbReference>
<keyword evidence="7 10" id="KW-1133">Transmembrane helix</keyword>
<feature type="transmembrane region" description="Helical" evidence="10">
    <location>
        <begin position="202"/>
        <end position="222"/>
    </location>
</feature>
<feature type="domain" description="ArnT-like N-terminal" evidence="11">
    <location>
        <begin position="14"/>
        <end position="197"/>
    </location>
</feature>
<dbReference type="EC" id="2.4.1.-" evidence="10"/>
<feature type="transmembrane region" description="Helical" evidence="10">
    <location>
        <begin position="167"/>
        <end position="195"/>
    </location>
</feature>
<dbReference type="EMBL" id="MFCV01000014">
    <property type="protein sequence ID" value="OGE33154.1"/>
    <property type="molecule type" value="Genomic_DNA"/>
</dbReference>
<feature type="domain" description="Protein O-mannosyl-transferase C-terminal four TM" evidence="12">
    <location>
        <begin position="227"/>
        <end position="388"/>
    </location>
</feature>
<evidence type="ECO:0000256" key="2">
    <source>
        <dbReference type="ARBA" id="ARBA00004922"/>
    </source>
</evidence>
<evidence type="ECO:0000256" key="4">
    <source>
        <dbReference type="ARBA" id="ARBA00022676"/>
    </source>
</evidence>
<protein>
    <recommendedName>
        <fullName evidence="9 10">Polyprenol-phosphate-mannose--protein mannosyltransferase</fullName>
        <ecNumber evidence="10">2.4.1.-</ecNumber>
    </recommendedName>
</protein>
<dbReference type="InterPro" id="IPR003342">
    <property type="entry name" value="ArnT-like_N"/>
</dbReference>
<name>A0A1F5JX27_9BACT</name>
<feature type="transmembrane region" description="Helical" evidence="10">
    <location>
        <begin position="306"/>
        <end position="325"/>
    </location>
</feature>
<evidence type="ECO:0000313" key="13">
    <source>
        <dbReference type="EMBL" id="OGE33154.1"/>
    </source>
</evidence>
<evidence type="ECO:0000313" key="14">
    <source>
        <dbReference type="Proteomes" id="UP000176902"/>
    </source>
</evidence>
<sequence>MFLKKLKGKHLLILILLIAASLRLYRLDFPNTYVFDEVYHAFTAKEYLQGHKEAWEWWTTPPPGVAYEWTHPPLAKEIMAASMFVLKTDSPWAYRLPGVILGIFSIFLVYLLGKKLFNNTTPSLIAAFIFSLDGLNFVQSRTGMNDIYFITFILLSLLLFLQKKYFFSALILGLAMASKWTAVYIYLLFLPLLLFRLQPFQILCFIFIPPLVYLCTYLPFFLQGHDFNQFIELHKQMWWYHTNLKATHTYSSPWWSWPLNLYPVWYFVDYQNEKIGNIFASGNPVVFWVGFTTIFLTAWESFKKRSLNLLIIVLGFLVFWLPWAFSPRIMFLYHFAPSVPFLSLALGYQLNEGLKENRSKKLVILLIMLIILNFILLYPFLTAIHLPKNFNEYFFSINLSKNPFN</sequence>
<keyword evidence="10" id="KW-1003">Cell membrane</keyword>
<evidence type="ECO:0000256" key="5">
    <source>
        <dbReference type="ARBA" id="ARBA00022679"/>
    </source>
</evidence>
<feature type="transmembrane region" description="Helical" evidence="10">
    <location>
        <begin position="278"/>
        <end position="299"/>
    </location>
</feature>
<feature type="transmembrane region" description="Helical" evidence="10">
    <location>
        <begin position="92"/>
        <end position="113"/>
    </location>
</feature>
<gene>
    <name evidence="13" type="ORF">A3C59_03950</name>
</gene>
<dbReference type="PANTHER" id="PTHR10050">
    <property type="entry name" value="DOLICHYL-PHOSPHATE-MANNOSE--PROTEIN MANNOSYLTRANSFERASE"/>
    <property type="match status" value="1"/>
</dbReference>
<dbReference type="AlphaFoldDB" id="A0A1F5JX27"/>
<evidence type="ECO:0000256" key="6">
    <source>
        <dbReference type="ARBA" id="ARBA00022692"/>
    </source>
</evidence>
<evidence type="ECO:0000259" key="11">
    <source>
        <dbReference type="Pfam" id="PF02366"/>
    </source>
</evidence>
<evidence type="ECO:0000256" key="10">
    <source>
        <dbReference type="RuleBase" id="RU367007"/>
    </source>
</evidence>
<evidence type="ECO:0000256" key="3">
    <source>
        <dbReference type="ARBA" id="ARBA00007222"/>
    </source>
</evidence>
<evidence type="ECO:0000256" key="7">
    <source>
        <dbReference type="ARBA" id="ARBA00022989"/>
    </source>
</evidence>
<feature type="transmembrane region" description="Helical" evidence="10">
    <location>
        <begin position="145"/>
        <end position="161"/>
    </location>
</feature>
<comment type="caution">
    <text evidence="13">The sequence shown here is derived from an EMBL/GenBank/DDBJ whole genome shotgun (WGS) entry which is preliminary data.</text>
</comment>